<dbReference type="Pfam" id="PF01168">
    <property type="entry name" value="Ala_racemase_N"/>
    <property type="match status" value="1"/>
</dbReference>
<keyword evidence="1 2" id="KW-0663">Pyridoxal phosphate</keyword>
<dbReference type="PROSITE" id="PS01211">
    <property type="entry name" value="UPF0001"/>
    <property type="match status" value="1"/>
</dbReference>
<dbReference type="PANTHER" id="PTHR10146">
    <property type="entry name" value="PROLINE SYNTHETASE CO-TRANSCRIBED BACTERIAL HOMOLOG PROTEIN"/>
    <property type="match status" value="1"/>
</dbReference>
<accession>B0XDR9</accession>
<dbReference type="EnsemblMetazoa" id="CPIJ017124-RA">
    <property type="protein sequence ID" value="CPIJ017124-PA"/>
    <property type="gene ID" value="CPIJ017124"/>
</dbReference>
<dbReference type="HAMAP" id="MF_02087">
    <property type="entry name" value="PLP_homeostasis"/>
    <property type="match status" value="1"/>
</dbReference>
<dbReference type="EMBL" id="DS232775">
    <property type="protein sequence ID" value="EDS45596.1"/>
    <property type="molecule type" value="Genomic_DNA"/>
</dbReference>
<dbReference type="InParanoid" id="B0XDR9"/>
<reference evidence="5" key="1">
    <citation type="submission" date="2007-03" db="EMBL/GenBank/DDBJ databases">
        <title>Annotation of Culex pipiens quinquefasciatus.</title>
        <authorList>
            <consortium name="The Broad Institute Genome Sequencing Platform"/>
            <person name="Atkinson P.W."/>
            <person name="Hemingway J."/>
            <person name="Christensen B.M."/>
            <person name="Higgs S."/>
            <person name="Kodira C."/>
            <person name="Hannick L."/>
            <person name="Megy K."/>
            <person name="O'Leary S."/>
            <person name="Pearson M."/>
            <person name="Haas B.J."/>
            <person name="Mauceli E."/>
            <person name="Wortman J.R."/>
            <person name="Lee N.H."/>
            <person name="Guigo R."/>
            <person name="Stanke M."/>
            <person name="Alvarado L."/>
            <person name="Amedeo P."/>
            <person name="Antoine C.H."/>
            <person name="Arensburger P."/>
            <person name="Bidwell S.L."/>
            <person name="Crawford M."/>
            <person name="Camaro F."/>
            <person name="Devon K."/>
            <person name="Engels R."/>
            <person name="Hammond M."/>
            <person name="Howarth C."/>
            <person name="Koehrsen M."/>
            <person name="Lawson D."/>
            <person name="Montgomery P."/>
            <person name="Nene V."/>
            <person name="Nusbaum C."/>
            <person name="Puiu D."/>
            <person name="Romero-Severson J."/>
            <person name="Severson D.W."/>
            <person name="Shumway M."/>
            <person name="Sisk P."/>
            <person name="Stolte C."/>
            <person name="Zeng Q."/>
            <person name="Eisenstadt E."/>
            <person name="Fraser-Liggett C."/>
            <person name="Strausberg R."/>
            <person name="Galagan J."/>
            <person name="Birren B."/>
            <person name="Collins F.H."/>
        </authorList>
    </citation>
    <scope>NUCLEOTIDE SEQUENCE [LARGE SCALE GENOMIC DNA]</scope>
    <source>
        <strain evidence="5">JHB</strain>
    </source>
</reference>
<dbReference type="HOGENOM" id="CLU_059988_2_1_1"/>
<dbReference type="STRING" id="7176.B0XDR9"/>
<dbReference type="InterPro" id="IPR001608">
    <property type="entry name" value="Ala_racemase_N"/>
</dbReference>
<reference evidence="6" key="2">
    <citation type="submission" date="2021-02" db="UniProtKB">
        <authorList>
            <consortium name="EnsemblMetazoa"/>
        </authorList>
    </citation>
    <scope>IDENTIFICATION</scope>
    <source>
        <strain evidence="6">JHB</strain>
    </source>
</reference>
<evidence type="ECO:0000259" key="4">
    <source>
        <dbReference type="Pfam" id="PF01168"/>
    </source>
</evidence>
<dbReference type="Gene3D" id="3.20.20.10">
    <property type="entry name" value="Alanine racemase"/>
    <property type="match status" value="1"/>
</dbReference>
<dbReference type="NCBIfam" id="TIGR00044">
    <property type="entry name" value="YggS family pyridoxal phosphate-dependent enzyme"/>
    <property type="match status" value="1"/>
</dbReference>
<evidence type="ECO:0000313" key="6">
    <source>
        <dbReference type="EnsemblMetazoa" id="CPIJ017124-PA"/>
    </source>
</evidence>
<protein>
    <recommendedName>
        <fullName evidence="2">Pyridoxal phosphate homeostasis protein</fullName>
        <shortName evidence="2">PLP homeostasis protein</shortName>
    </recommendedName>
</protein>
<dbReference type="GO" id="GO:0030170">
    <property type="term" value="F:pyridoxal phosphate binding"/>
    <property type="evidence" value="ECO:0007669"/>
    <property type="project" value="UniProtKB-UniRule"/>
</dbReference>
<comment type="function">
    <text evidence="2">Pyridoxal 5'-phosphate (PLP)-binding protein, which may be involved in intracellular homeostatic regulation of pyridoxal 5'-phosphate (PLP), the active form of vitamin B6.</text>
</comment>
<dbReference type="CDD" id="cd06822">
    <property type="entry name" value="PLPDE_III_YBL036c_euk"/>
    <property type="match status" value="1"/>
</dbReference>
<keyword evidence="7" id="KW-1185">Reference proteome</keyword>
<dbReference type="VEuPathDB" id="VectorBase:CQUJHB013932"/>
<comment type="similarity">
    <text evidence="2 3">Belongs to the pyridoxal phosphate-binding protein YggS/PROSC family.</text>
</comment>
<evidence type="ECO:0000256" key="2">
    <source>
        <dbReference type="HAMAP-Rule" id="MF_03225"/>
    </source>
</evidence>
<dbReference type="OrthoDB" id="10264196at2759"/>
<dbReference type="PANTHER" id="PTHR10146:SF14">
    <property type="entry name" value="PYRIDOXAL PHOSPHATE HOMEOSTASIS PROTEIN"/>
    <property type="match status" value="1"/>
</dbReference>
<evidence type="ECO:0000256" key="1">
    <source>
        <dbReference type="ARBA" id="ARBA00022898"/>
    </source>
</evidence>
<dbReference type="InterPro" id="IPR029066">
    <property type="entry name" value="PLP-binding_barrel"/>
</dbReference>
<organism>
    <name type="scientific">Culex quinquefasciatus</name>
    <name type="common">Southern house mosquito</name>
    <name type="synonym">Culex pungens</name>
    <dbReference type="NCBI Taxonomy" id="7176"/>
    <lineage>
        <taxon>Eukaryota</taxon>
        <taxon>Metazoa</taxon>
        <taxon>Ecdysozoa</taxon>
        <taxon>Arthropoda</taxon>
        <taxon>Hexapoda</taxon>
        <taxon>Insecta</taxon>
        <taxon>Pterygota</taxon>
        <taxon>Neoptera</taxon>
        <taxon>Endopterygota</taxon>
        <taxon>Diptera</taxon>
        <taxon>Nematocera</taxon>
        <taxon>Culicoidea</taxon>
        <taxon>Culicidae</taxon>
        <taxon>Culicinae</taxon>
        <taxon>Culicini</taxon>
        <taxon>Culex</taxon>
        <taxon>Culex</taxon>
    </lineage>
</organism>
<name>B0XDR9_CULQU</name>
<feature type="domain" description="Alanine racemase N-terminal" evidence="4">
    <location>
        <begin position="110"/>
        <end position="331"/>
    </location>
</feature>
<dbReference type="FunCoup" id="B0XDR9">
    <property type="interactions" value="868"/>
</dbReference>
<dbReference type="KEGG" id="cqu:CpipJ_CPIJ017124"/>
<dbReference type="VEuPathDB" id="VectorBase:CPIJ017124"/>
<dbReference type="InterPro" id="IPR011078">
    <property type="entry name" value="PyrdxlP_homeostasis"/>
</dbReference>
<dbReference type="OMA" id="HNSICEA"/>
<dbReference type="SUPFAM" id="SSF51419">
    <property type="entry name" value="PLP-binding barrel"/>
    <property type="match status" value="1"/>
</dbReference>
<dbReference type="FunFam" id="3.20.20.10:FF:000007">
    <property type="entry name" value="Pyridoxal phosphate homeostasis protein"/>
    <property type="match status" value="1"/>
</dbReference>
<gene>
    <name evidence="6" type="primary">6051328</name>
    <name evidence="5" type="ORF">CpipJ_CPIJ017124</name>
</gene>
<evidence type="ECO:0000313" key="5">
    <source>
        <dbReference type="EMBL" id="EDS45596.1"/>
    </source>
</evidence>
<dbReference type="Proteomes" id="UP000002320">
    <property type="component" value="Unassembled WGS sequence"/>
</dbReference>
<proteinExistence type="inferred from homology"/>
<sequence>MFNHCDFCEQFSCEIETTNLIICFAHQESALHHERYERLSLFRISSAGVLESVKQAICSLLFTVLQNQLLALCRSVEPFMIRRVMGEVDVKFGIRQALAKIDEAFAKRSETIKAPKPLLVAVSKTKPVDLILDGYSIGQRDFGENYVQELIEKAHDAKILEHCKDIQWHFIGHLQSNKINKIVNLPNLYMIETVHNAKLAENLNKAWEKVKADKPDSSKLNVLIQINTSGEDEKNGTNPAEAVNLYRFVTEKCPNLNCHGVMTIGRFGHDYSTGPNPDFIELMKCHADICSTFEKDPEEVQVSMGMSDDFVQAIEMGSTIVRVGSSIFGARAKKTEA</sequence>
<evidence type="ECO:0000256" key="3">
    <source>
        <dbReference type="RuleBase" id="RU004514"/>
    </source>
</evidence>
<feature type="modified residue" description="N6-(pyridoxal phosphate)lysine" evidence="2">
    <location>
        <position position="124"/>
    </location>
</feature>
<dbReference type="AlphaFoldDB" id="B0XDR9"/>
<dbReference type="eggNOG" id="KOG3157">
    <property type="taxonomic scope" value="Eukaryota"/>
</dbReference>
<evidence type="ECO:0000313" key="7">
    <source>
        <dbReference type="Proteomes" id="UP000002320"/>
    </source>
</evidence>